<keyword evidence="6" id="KW-1185">Reference proteome</keyword>
<evidence type="ECO:0000256" key="1">
    <source>
        <dbReference type="PROSITE-ProRule" id="PRU00175"/>
    </source>
</evidence>
<keyword evidence="1" id="KW-0479">Metal-binding</keyword>
<keyword evidence="2" id="KW-0175">Coiled coil</keyword>
<evidence type="ECO:0000256" key="3">
    <source>
        <dbReference type="SAM" id="MobiDB-lite"/>
    </source>
</evidence>
<dbReference type="InterPro" id="IPR001841">
    <property type="entry name" value="Znf_RING"/>
</dbReference>
<dbReference type="InterPro" id="IPR013083">
    <property type="entry name" value="Znf_RING/FYVE/PHD"/>
</dbReference>
<keyword evidence="1" id="KW-0862">Zinc</keyword>
<feature type="region of interest" description="Disordered" evidence="3">
    <location>
        <begin position="1"/>
        <end position="41"/>
    </location>
</feature>
<organism evidence="5 6">
    <name type="scientific">Ceratopteris richardii</name>
    <name type="common">Triangle waterfern</name>
    <dbReference type="NCBI Taxonomy" id="49495"/>
    <lineage>
        <taxon>Eukaryota</taxon>
        <taxon>Viridiplantae</taxon>
        <taxon>Streptophyta</taxon>
        <taxon>Embryophyta</taxon>
        <taxon>Tracheophyta</taxon>
        <taxon>Polypodiopsida</taxon>
        <taxon>Polypodiidae</taxon>
        <taxon>Polypodiales</taxon>
        <taxon>Pteridineae</taxon>
        <taxon>Pteridaceae</taxon>
        <taxon>Parkerioideae</taxon>
        <taxon>Ceratopteris</taxon>
    </lineage>
</organism>
<comment type="caution">
    <text evidence="5">The sequence shown here is derived from an EMBL/GenBank/DDBJ whole genome shotgun (WGS) entry which is preliminary data.</text>
</comment>
<gene>
    <name evidence="5" type="ORF">KP509_23G055100</name>
</gene>
<evidence type="ECO:0000259" key="4">
    <source>
        <dbReference type="PROSITE" id="PS50089"/>
    </source>
</evidence>
<evidence type="ECO:0000313" key="6">
    <source>
        <dbReference type="Proteomes" id="UP000825935"/>
    </source>
</evidence>
<feature type="compositionally biased region" description="Polar residues" evidence="3">
    <location>
        <begin position="1"/>
        <end position="10"/>
    </location>
</feature>
<sequence length="454" mass="51060">MVTSSENTTDFFLKREQTKEKSDDHHASSSHDYRGAAESHSAFDKTKGDINACILSKKSSPVEDGNEGIAEDESCFTSFRDLLTRIEDMNLAAQCPAMHELQKRVSILQEENQKLKEEIKELNELNISLKFIHSSVDTDYRFRLEKKIETLEASLRVEIFKANEYRRELNDSRQALMRRTRSRVKKHQPFEIVIAQKPQDVPLASCAGSLEQTPTIVESCPICLEVFDGASGWYSLNCNHKYHLMCLAQVMPVRSRCCICNQELHKILYEVFGMANKYPDDARLWDAQTGQPVDFTLEEDIRALTDAIQGSQSVGEANEEDSDVSSANEQASTLTIHSRENYSAQSVNDTESSWLVEDSSQDVEEENESSSQGIEEDDETESADTTDTDTEEIEEEEESTSNADESILDTEEGDDAASSLDVDDGRNTSDDEESSTTSVDEEDDPNDPDYLPSQ</sequence>
<feature type="coiled-coil region" evidence="2">
    <location>
        <begin position="98"/>
        <end position="132"/>
    </location>
</feature>
<proteinExistence type="predicted"/>
<dbReference type="SUPFAM" id="SSF57850">
    <property type="entry name" value="RING/U-box"/>
    <property type="match status" value="1"/>
</dbReference>
<name>A0A8T2RZZ7_CERRI</name>
<feature type="compositionally biased region" description="Polar residues" evidence="3">
    <location>
        <begin position="324"/>
        <end position="353"/>
    </location>
</feature>
<dbReference type="PROSITE" id="PS50089">
    <property type="entry name" value="ZF_RING_2"/>
    <property type="match status" value="1"/>
</dbReference>
<dbReference type="OrthoDB" id="10382814at2759"/>
<feature type="region of interest" description="Disordered" evidence="3">
    <location>
        <begin position="311"/>
        <end position="454"/>
    </location>
</feature>
<evidence type="ECO:0000313" key="5">
    <source>
        <dbReference type="EMBL" id="KAH7302066.1"/>
    </source>
</evidence>
<keyword evidence="1" id="KW-0863">Zinc-finger</keyword>
<dbReference type="CDD" id="cd16448">
    <property type="entry name" value="RING-H2"/>
    <property type="match status" value="1"/>
</dbReference>
<dbReference type="Gene3D" id="3.30.40.10">
    <property type="entry name" value="Zinc/RING finger domain, C3HC4 (zinc finger)"/>
    <property type="match status" value="1"/>
</dbReference>
<accession>A0A8T2RZZ7</accession>
<dbReference type="AlphaFoldDB" id="A0A8T2RZZ7"/>
<feature type="compositionally biased region" description="Basic and acidic residues" evidence="3">
    <location>
        <begin position="12"/>
        <end position="41"/>
    </location>
</feature>
<feature type="compositionally biased region" description="Acidic residues" evidence="3">
    <location>
        <begin position="406"/>
        <end position="415"/>
    </location>
</feature>
<evidence type="ECO:0000256" key="2">
    <source>
        <dbReference type="SAM" id="Coils"/>
    </source>
</evidence>
<feature type="compositionally biased region" description="Acidic residues" evidence="3">
    <location>
        <begin position="359"/>
        <end position="399"/>
    </location>
</feature>
<dbReference type="GO" id="GO:0008270">
    <property type="term" value="F:zinc ion binding"/>
    <property type="evidence" value="ECO:0007669"/>
    <property type="project" value="UniProtKB-KW"/>
</dbReference>
<feature type="compositionally biased region" description="Acidic residues" evidence="3">
    <location>
        <begin position="430"/>
        <end position="447"/>
    </location>
</feature>
<protein>
    <recommendedName>
        <fullName evidence="4">RING-type domain-containing protein</fullName>
    </recommendedName>
</protein>
<dbReference type="EMBL" id="CM035428">
    <property type="protein sequence ID" value="KAH7302066.1"/>
    <property type="molecule type" value="Genomic_DNA"/>
</dbReference>
<feature type="domain" description="RING-type" evidence="4">
    <location>
        <begin position="220"/>
        <end position="261"/>
    </location>
</feature>
<dbReference type="SMART" id="SM00184">
    <property type="entry name" value="RING"/>
    <property type="match status" value="1"/>
</dbReference>
<dbReference type="Proteomes" id="UP000825935">
    <property type="component" value="Chromosome 23"/>
</dbReference>
<reference evidence="5 6" key="1">
    <citation type="submission" date="2021-08" db="EMBL/GenBank/DDBJ databases">
        <title>WGS assembly of Ceratopteris richardii.</title>
        <authorList>
            <person name="Marchant D.B."/>
            <person name="Chen G."/>
            <person name="Jenkins J."/>
            <person name="Shu S."/>
            <person name="Leebens-Mack J."/>
            <person name="Grimwood J."/>
            <person name="Schmutz J."/>
            <person name="Soltis P."/>
            <person name="Soltis D."/>
            <person name="Chen Z.-H."/>
        </authorList>
    </citation>
    <scope>NUCLEOTIDE SEQUENCE [LARGE SCALE GENOMIC DNA]</scope>
    <source>
        <strain evidence="5">Whitten #5841</strain>
        <tissue evidence="5">Leaf</tissue>
    </source>
</reference>